<evidence type="ECO:0008006" key="4">
    <source>
        <dbReference type="Google" id="ProtNLM"/>
    </source>
</evidence>
<dbReference type="Proteomes" id="UP000778951">
    <property type="component" value="Unassembled WGS sequence"/>
</dbReference>
<dbReference type="Gene3D" id="1.25.40.10">
    <property type="entry name" value="Tetratricopeptide repeat domain"/>
    <property type="match status" value="1"/>
</dbReference>
<dbReference type="InterPro" id="IPR011990">
    <property type="entry name" value="TPR-like_helical_dom_sf"/>
</dbReference>
<gene>
    <name evidence="2" type="ORF">HCT48_00715</name>
</gene>
<dbReference type="EMBL" id="JAATLM010000001">
    <property type="protein sequence ID" value="NIZ68745.1"/>
    <property type="molecule type" value="Genomic_DNA"/>
</dbReference>
<evidence type="ECO:0000256" key="1">
    <source>
        <dbReference type="SAM" id="Phobius"/>
    </source>
</evidence>
<comment type="caution">
    <text evidence="2">The sequence shown here is derived from an EMBL/GenBank/DDBJ whole genome shotgun (WGS) entry which is preliminary data.</text>
</comment>
<keyword evidence="1" id="KW-0812">Transmembrane</keyword>
<reference evidence="2" key="1">
    <citation type="submission" date="2020-03" db="EMBL/GenBank/DDBJ databases">
        <title>Spirochaetal bacteria isolated from arthropods constitute a novel genus Entomospira genus novum within the order Spirochaetales.</title>
        <authorList>
            <person name="Grana-Miraglia L."/>
            <person name="Sikutova S."/>
            <person name="Fingerle V."/>
            <person name="Sing A."/>
            <person name="Castillo-Ramirez S."/>
            <person name="Margos G."/>
            <person name="Rudolf I."/>
        </authorList>
    </citation>
    <scope>NUCLEOTIDE SEQUENCE</scope>
    <source>
        <strain evidence="2">BR149</strain>
    </source>
</reference>
<sequence>MEKTKRAKVKSRFIFGVLGLSIVLVAGVIFATNQWFAYRDEQVARIDRVIASANASPENIVVLTAQQQAELEALRTSSVKYVRNAATMLLAQYAHLEGNTAEALALYQVVAKQKRNYMAPKAQLNVAYMHLALGEREEALNALSELLRSHDVMTIDMQYEAEVLQAYLWEGDDIEHAISLYRNILSMLDRENVWYMIAQARLMHFDALPEVESSELL</sequence>
<organism evidence="2 3">
    <name type="scientific">Entomospira culicis</name>
    <dbReference type="NCBI Taxonomy" id="2719989"/>
    <lineage>
        <taxon>Bacteria</taxon>
        <taxon>Pseudomonadati</taxon>
        <taxon>Spirochaetota</taxon>
        <taxon>Spirochaetia</taxon>
        <taxon>Spirochaetales</taxon>
        <taxon>Spirochaetaceae</taxon>
        <taxon>Entomospira</taxon>
    </lineage>
</organism>
<keyword evidence="3" id="KW-1185">Reference proteome</keyword>
<evidence type="ECO:0000313" key="2">
    <source>
        <dbReference type="EMBL" id="NIZ68745.1"/>
    </source>
</evidence>
<protein>
    <recommendedName>
        <fullName evidence="4">Tetratricopeptide repeat-like domain-containing protein</fullName>
    </recommendedName>
</protein>
<name>A0A968GHI2_9SPIO</name>
<dbReference type="AlphaFoldDB" id="A0A968GHI2"/>
<accession>A0A968GHI2</accession>
<feature type="transmembrane region" description="Helical" evidence="1">
    <location>
        <begin position="12"/>
        <end position="36"/>
    </location>
</feature>
<proteinExistence type="predicted"/>
<evidence type="ECO:0000313" key="3">
    <source>
        <dbReference type="Proteomes" id="UP000778951"/>
    </source>
</evidence>
<keyword evidence="1" id="KW-0472">Membrane</keyword>
<keyword evidence="1" id="KW-1133">Transmembrane helix</keyword>
<dbReference type="SUPFAM" id="SSF48452">
    <property type="entry name" value="TPR-like"/>
    <property type="match status" value="1"/>
</dbReference>
<dbReference type="RefSeq" id="WP_167694864.1">
    <property type="nucleotide sequence ID" value="NZ_CP118181.1"/>
</dbReference>